<dbReference type="GO" id="GO:0016020">
    <property type="term" value="C:membrane"/>
    <property type="evidence" value="ECO:0007669"/>
    <property type="project" value="TreeGrafter"/>
</dbReference>
<protein>
    <submittedName>
        <fullName evidence="2">Alpha/beta hydrolase</fullName>
    </submittedName>
</protein>
<gene>
    <name evidence="2" type="ORF">KA717_13880</name>
</gene>
<reference evidence="2" key="1">
    <citation type="submission" date="2021-04" db="EMBL/GenBank/DDBJ databases">
        <title>Genome sequence of Woronichinia naegeliana from Washington state freshwater lake bloom.</title>
        <authorList>
            <person name="Dreher T.W."/>
        </authorList>
    </citation>
    <scope>NUCLEOTIDE SEQUENCE</scope>
    <source>
        <strain evidence="2">WA131</strain>
    </source>
</reference>
<proteinExistence type="predicted"/>
<evidence type="ECO:0000313" key="2">
    <source>
        <dbReference type="EMBL" id="UXE63595.1"/>
    </source>
</evidence>
<dbReference type="InterPro" id="IPR000073">
    <property type="entry name" value="AB_hydrolase_1"/>
</dbReference>
<dbReference type="AlphaFoldDB" id="A0A977PZM8"/>
<dbReference type="Gene3D" id="3.40.50.1820">
    <property type="entry name" value="alpha/beta hydrolase"/>
    <property type="match status" value="1"/>
</dbReference>
<dbReference type="GO" id="GO:0016787">
    <property type="term" value="F:hydrolase activity"/>
    <property type="evidence" value="ECO:0007669"/>
    <property type="project" value="UniProtKB-KW"/>
</dbReference>
<organism evidence="2">
    <name type="scientific">Woronichinia naegeliana WA131</name>
    <dbReference type="NCBI Taxonomy" id="2824559"/>
    <lineage>
        <taxon>Bacteria</taxon>
        <taxon>Bacillati</taxon>
        <taxon>Cyanobacteriota</taxon>
        <taxon>Cyanophyceae</taxon>
        <taxon>Synechococcales</taxon>
        <taxon>Coelosphaeriaceae</taxon>
        <taxon>Woronichinia</taxon>
    </lineage>
</organism>
<evidence type="ECO:0000259" key="1">
    <source>
        <dbReference type="Pfam" id="PF12697"/>
    </source>
</evidence>
<dbReference type="SUPFAM" id="SSF53474">
    <property type="entry name" value="alpha/beta-Hydrolases"/>
    <property type="match status" value="1"/>
</dbReference>
<dbReference type="PRINTS" id="PR00111">
    <property type="entry name" value="ABHYDROLASE"/>
</dbReference>
<accession>A0A977PZM8</accession>
<dbReference type="Pfam" id="PF12697">
    <property type="entry name" value="Abhydrolase_6"/>
    <property type="match status" value="1"/>
</dbReference>
<dbReference type="Proteomes" id="UP001065613">
    <property type="component" value="Chromosome"/>
</dbReference>
<dbReference type="KEGG" id="wna:KA717_13880"/>
<name>A0A977PZM8_9CYAN</name>
<dbReference type="EMBL" id="CP073041">
    <property type="protein sequence ID" value="UXE63595.1"/>
    <property type="molecule type" value="Genomic_DNA"/>
</dbReference>
<sequence length="252" mass="28216">MQFLCPEPFNPNLPALIYLPGMDGTGQLFHRQSSTLARFFNIYCLSLPTKDKSTWQSLSQNIWDLSHKVIGDRPIHLCGESFGGCLALQLALNASKSVEQLILINPASSFSRYPWLSWGVSLTRSLPMAWHSTTTLGFLPFLAALDRIESGDRRQLLQSMRSVSPDVISWRLGLLQNFALAPQAIQNFESPTLILASRNDRLLPSVTEGQRLQSLFPHAKFQVLPYSGHACLLEKDLSLTEIFDQQGFLPLS</sequence>
<keyword evidence="2" id="KW-0378">Hydrolase</keyword>
<feature type="domain" description="AB hydrolase-1" evidence="1">
    <location>
        <begin position="19"/>
        <end position="234"/>
    </location>
</feature>
<dbReference type="PANTHER" id="PTHR22753:SF48">
    <property type="entry name" value="PHOSPHOLIPID_GLYCEROL ACYLTRANSFERASE DOMAIN-CONTAINING PROTEIN"/>
    <property type="match status" value="1"/>
</dbReference>
<dbReference type="PANTHER" id="PTHR22753">
    <property type="entry name" value="TRANSMEMBRANE PROTEIN 68"/>
    <property type="match status" value="1"/>
</dbReference>
<dbReference type="InterPro" id="IPR029058">
    <property type="entry name" value="AB_hydrolase_fold"/>
</dbReference>